<dbReference type="InterPro" id="IPR011989">
    <property type="entry name" value="ARM-like"/>
</dbReference>
<evidence type="ECO:0000313" key="2">
    <source>
        <dbReference type="Proteomes" id="UP000199759"/>
    </source>
</evidence>
<protein>
    <submittedName>
        <fullName evidence="1">HEAT repeat-containing protein</fullName>
    </submittedName>
</protein>
<keyword evidence="2" id="KW-1185">Reference proteome</keyword>
<dbReference type="RefSeq" id="WP_176780384.1">
    <property type="nucleotide sequence ID" value="NZ_FNHG01000025.1"/>
</dbReference>
<dbReference type="Gene3D" id="1.25.10.10">
    <property type="entry name" value="Leucine-rich Repeat Variant"/>
    <property type="match status" value="1"/>
</dbReference>
<reference evidence="1 2" key="1">
    <citation type="submission" date="2016-10" db="EMBL/GenBank/DDBJ databases">
        <authorList>
            <person name="de Groot N.N."/>
        </authorList>
    </citation>
    <scope>NUCLEOTIDE SEQUENCE [LARGE SCALE GENOMIC DNA]</scope>
    <source>
        <strain evidence="1 2">DSM 16077</strain>
    </source>
</reference>
<dbReference type="AlphaFoldDB" id="A0A1G9WIZ9"/>
<gene>
    <name evidence="1" type="ORF">SAMN04488568_12531</name>
</gene>
<proteinExistence type="predicted"/>
<name>A0A1G9WIZ9_9PROT</name>
<sequence>MPMRKKDEKRLQAIPALARFNEAIAALVETGKPDTFWKLRPAYDALLQSTFLTELLQHELTALNEDPAYIPIGGLTEFDLAVLEDPRATLAVRVVEPEAALSQRLFSRAEHCLMSVAPIASAGPVHYQAYLQPEPFPSHTLDPAKRLQDLGDAYLRPGETLAFRAGYDICRLLPFEAPSILVFLVSEKSQGLQWQYDTDTLCPDRAIAASPVASRLQFTARMLSEMGNDDSVTALKSLIAHGDHYVRWEAVRAIMRLSYRDGLAALDAVRSDPHPHVRNAARKALASLAAQYGELA</sequence>
<dbReference type="EMBL" id="FNHG01000025">
    <property type="protein sequence ID" value="SDM84562.1"/>
    <property type="molecule type" value="Genomic_DNA"/>
</dbReference>
<organism evidence="1 2">
    <name type="scientific">Maricaulis salignorans</name>
    <dbReference type="NCBI Taxonomy" id="144026"/>
    <lineage>
        <taxon>Bacteria</taxon>
        <taxon>Pseudomonadati</taxon>
        <taxon>Pseudomonadota</taxon>
        <taxon>Alphaproteobacteria</taxon>
        <taxon>Maricaulales</taxon>
        <taxon>Maricaulaceae</taxon>
        <taxon>Maricaulis</taxon>
    </lineage>
</organism>
<dbReference type="Proteomes" id="UP000199759">
    <property type="component" value="Unassembled WGS sequence"/>
</dbReference>
<dbReference type="SUPFAM" id="SSF48371">
    <property type="entry name" value="ARM repeat"/>
    <property type="match status" value="1"/>
</dbReference>
<evidence type="ECO:0000313" key="1">
    <source>
        <dbReference type="EMBL" id="SDM84562.1"/>
    </source>
</evidence>
<dbReference type="Pfam" id="PF13646">
    <property type="entry name" value="HEAT_2"/>
    <property type="match status" value="1"/>
</dbReference>
<dbReference type="STRING" id="144026.SAMN04488568_12531"/>
<dbReference type="InterPro" id="IPR016024">
    <property type="entry name" value="ARM-type_fold"/>
</dbReference>
<accession>A0A1G9WIZ9</accession>